<dbReference type="EMBL" id="CAEZTT010000084">
    <property type="protein sequence ID" value="CAB4578988.1"/>
    <property type="molecule type" value="Genomic_DNA"/>
</dbReference>
<feature type="transmembrane region" description="Helical" evidence="1">
    <location>
        <begin position="35"/>
        <end position="55"/>
    </location>
</feature>
<keyword evidence="1" id="KW-0472">Membrane</keyword>
<sequence>MENELTIIAIILAGLAVNYLWVYPKIAGDDVRKMAWLDAALSLLVFGIVAIFFFGSDERFNLLGFETNWAIFTLVVGVVIELPLFYWYLKARGLGNQYREAFGFGARDKETNWFTSTSVKSVEKQLNDTKWDGLRTPKAKRILVIGSNLVILFGTGFLFGVGDNLWSSYAVIHIILIFAFWFLLRQSVRLVADAPDAALDERMIAERDRSYFEAYRLLGGLILTLATALMVFAIISDARNTSVDAFYYNLELTWPQVQGLFWITFGYAMMLPSMAMAWRQTRRQQQHL</sequence>
<reference evidence="2" key="1">
    <citation type="submission" date="2020-05" db="EMBL/GenBank/DDBJ databases">
        <authorList>
            <person name="Chiriac C."/>
            <person name="Salcher M."/>
            <person name="Ghai R."/>
            <person name="Kavagutti S V."/>
        </authorList>
    </citation>
    <scope>NUCLEOTIDE SEQUENCE</scope>
</reference>
<evidence type="ECO:0000256" key="1">
    <source>
        <dbReference type="SAM" id="Phobius"/>
    </source>
</evidence>
<feature type="transmembrane region" description="Helical" evidence="1">
    <location>
        <begin position="217"/>
        <end position="236"/>
    </location>
</feature>
<name>A0A6J6F2A9_9ZZZZ</name>
<protein>
    <submittedName>
        <fullName evidence="2">Unannotated protein</fullName>
    </submittedName>
</protein>
<keyword evidence="1" id="KW-1133">Transmembrane helix</keyword>
<dbReference type="AlphaFoldDB" id="A0A6J6F2A9"/>
<feature type="transmembrane region" description="Helical" evidence="1">
    <location>
        <begin position="6"/>
        <end position="23"/>
    </location>
</feature>
<feature type="transmembrane region" description="Helical" evidence="1">
    <location>
        <begin position="67"/>
        <end position="89"/>
    </location>
</feature>
<proteinExistence type="predicted"/>
<organism evidence="2">
    <name type="scientific">freshwater metagenome</name>
    <dbReference type="NCBI Taxonomy" id="449393"/>
    <lineage>
        <taxon>unclassified sequences</taxon>
        <taxon>metagenomes</taxon>
        <taxon>ecological metagenomes</taxon>
    </lineage>
</organism>
<feature type="transmembrane region" description="Helical" evidence="1">
    <location>
        <begin position="256"/>
        <end position="278"/>
    </location>
</feature>
<feature type="transmembrane region" description="Helical" evidence="1">
    <location>
        <begin position="142"/>
        <end position="160"/>
    </location>
</feature>
<keyword evidence="1" id="KW-0812">Transmembrane</keyword>
<accession>A0A6J6F2A9</accession>
<evidence type="ECO:0000313" key="2">
    <source>
        <dbReference type="EMBL" id="CAB4578988.1"/>
    </source>
</evidence>
<feature type="transmembrane region" description="Helical" evidence="1">
    <location>
        <begin position="166"/>
        <end position="184"/>
    </location>
</feature>
<gene>
    <name evidence="2" type="ORF">UFOPK1726_00767</name>
</gene>